<dbReference type="AlphaFoldDB" id="A0AAE1UAX1"/>
<feature type="compositionally biased region" description="Basic residues" evidence="1">
    <location>
        <begin position="658"/>
        <end position="668"/>
    </location>
</feature>
<feature type="compositionally biased region" description="Acidic residues" evidence="1">
    <location>
        <begin position="337"/>
        <end position="346"/>
    </location>
</feature>
<dbReference type="Proteomes" id="UP001292094">
    <property type="component" value="Unassembled WGS sequence"/>
</dbReference>
<sequence>MDQRYKQRSLQFNSSADSRALRAINYQERQRSKRCNVVSQRRQMDNLQDSLDTERLTRCRTLLAVASGDTQPCKTQEELGRERYQELLKWKDEKKKKLLMEKKRRKPSFRTGLYQPVQPKYLVSADSCQLKPETPSKNTPFKHSKMFSTEKKKVPIFRPGGTPSSALVRVPQFHTGITPSVTAKSSRQCKAARGLENFDSASKKLGASKKLLQADPDAGRSASSRVRVTRHRKVGMSDLGVKPLPITPQAAQAFTPTKTKRRTNEMQTSQLSFAPDNFAFNFEFPKNPTTSLESVAPCVVPDDDDILREETHEELANEKGHTEYDDEDLREDKDETAVPDEDNASEDLDKTSLVNVTPVEEVLEAFPDEGGQIEPKEEDEEEMKGEKDENSKLQRKSYAVTPRKRITRRISTCCYNELVTPFASRLRPRTPCSRSTRRSQSAHCDIPAEFYSRVPTSARKNIRKSMTSSVKKRVSEMQTENHRQDSSEGGDCNNKMDDEITVTPVSSGQDVKFWKLEASPWIDNCRRSAKKKCATPDFQKLPDLIPNDAGSPLPAPHVLQPISPYHEEAPATVFTPKDNACINLDAFLVPSALEDTISPKIDVWGSDSPSLKLSPDPDTTIQTKPCTTRQSQSAIVVVPTSPKNSAGKENSPPALSTGKKRGSRRSSRRSVMFAVEEMKNETPCVRIPGTPVSMSTRISMGTFAKAEVNEDQMPSLSRDLLNTDSSVSDRETKAMKGRKSGIMSSRVSLLPVLPLSPTTVRESPITHDLISWDSPALPTQVGMLKTPVRRSRRLSKLPIV</sequence>
<reference evidence="2" key="1">
    <citation type="submission" date="2023-11" db="EMBL/GenBank/DDBJ databases">
        <title>Genome assemblies of two species of porcelain crab, Petrolisthes cinctipes and Petrolisthes manimaculis (Anomura: Porcellanidae).</title>
        <authorList>
            <person name="Angst P."/>
        </authorList>
    </citation>
    <scope>NUCLEOTIDE SEQUENCE</scope>
    <source>
        <strain evidence="2">PB745_02</strain>
        <tissue evidence="2">Gill</tissue>
    </source>
</reference>
<evidence type="ECO:0000313" key="3">
    <source>
        <dbReference type="Proteomes" id="UP001292094"/>
    </source>
</evidence>
<dbReference type="EMBL" id="JAWZYT010001234">
    <property type="protein sequence ID" value="KAK4314211.1"/>
    <property type="molecule type" value="Genomic_DNA"/>
</dbReference>
<feature type="compositionally biased region" description="Low complexity" evidence="1">
    <location>
        <begin position="606"/>
        <end position="618"/>
    </location>
</feature>
<gene>
    <name evidence="2" type="ORF">Pmani_014493</name>
</gene>
<feature type="region of interest" description="Disordered" evidence="1">
    <location>
        <begin position="365"/>
        <end position="400"/>
    </location>
</feature>
<evidence type="ECO:0000313" key="2">
    <source>
        <dbReference type="EMBL" id="KAK4314211.1"/>
    </source>
</evidence>
<feature type="compositionally biased region" description="Basic and acidic residues" evidence="1">
    <location>
        <begin position="473"/>
        <end position="486"/>
    </location>
</feature>
<keyword evidence="3" id="KW-1185">Reference proteome</keyword>
<feature type="compositionally biased region" description="Polar residues" evidence="1">
    <location>
        <begin position="619"/>
        <end position="634"/>
    </location>
</feature>
<evidence type="ECO:0000256" key="1">
    <source>
        <dbReference type="SAM" id="MobiDB-lite"/>
    </source>
</evidence>
<feature type="compositionally biased region" description="Polar residues" evidence="1">
    <location>
        <begin position="459"/>
        <end position="469"/>
    </location>
</feature>
<feature type="region of interest" description="Disordered" evidence="1">
    <location>
        <begin position="459"/>
        <end position="495"/>
    </location>
</feature>
<organism evidence="2 3">
    <name type="scientific">Petrolisthes manimaculis</name>
    <dbReference type="NCBI Taxonomy" id="1843537"/>
    <lineage>
        <taxon>Eukaryota</taxon>
        <taxon>Metazoa</taxon>
        <taxon>Ecdysozoa</taxon>
        <taxon>Arthropoda</taxon>
        <taxon>Crustacea</taxon>
        <taxon>Multicrustacea</taxon>
        <taxon>Malacostraca</taxon>
        <taxon>Eumalacostraca</taxon>
        <taxon>Eucarida</taxon>
        <taxon>Decapoda</taxon>
        <taxon>Pleocyemata</taxon>
        <taxon>Anomura</taxon>
        <taxon>Galatheoidea</taxon>
        <taxon>Porcellanidae</taxon>
        <taxon>Petrolisthes</taxon>
    </lineage>
</organism>
<feature type="region of interest" description="Disordered" evidence="1">
    <location>
        <begin position="605"/>
        <end position="670"/>
    </location>
</feature>
<protein>
    <submittedName>
        <fullName evidence="2">Uncharacterized protein</fullName>
    </submittedName>
</protein>
<accession>A0AAE1UAX1</accession>
<feature type="region of interest" description="Disordered" evidence="1">
    <location>
        <begin position="313"/>
        <end position="348"/>
    </location>
</feature>
<proteinExistence type="predicted"/>
<feature type="compositionally biased region" description="Basic and acidic residues" evidence="1">
    <location>
        <begin position="313"/>
        <end position="323"/>
    </location>
</feature>
<name>A0AAE1UAX1_9EUCA</name>
<comment type="caution">
    <text evidence="2">The sequence shown here is derived from an EMBL/GenBank/DDBJ whole genome shotgun (WGS) entry which is preliminary data.</text>
</comment>